<reference evidence="8 9" key="1">
    <citation type="submission" date="2017-02" db="EMBL/GenBank/DDBJ databases">
        <authorList>
            <person name="Peterson S.W."/>
        </authorList>
    </citation>
    <scope>NUCLEOTIDE SEQUENCE [LARGE SCALE GENOMIC DNA]</scope>
    <source>
        <strain evidence="8 9">DSM 21749</strain>
    </source>
</reference>
<sequence length="467" mass="50623">MNRASTLVMAGADHVRLFEHLFPGDGKEAAAVLACTRVQGGHLKLLVREVALVPHEDCARSSIRITWPADVLDVWQERAEIEGLSLILVHSHPGGYLGFSDTDDEADQGVMPYLFPFGRPDAGEGLWHGSAVMTPDGAMRARLYDRANTSCPVDLVAVYGDDIRFFWGDQTSSGPRPMAFTEEMRDELKKLSIAVIGISGTGSIVAEQLLRLGVGKLIVIDHDKVEHRNLNRILNTTLQDARDGRAKVEVFKASAALSHPDTEVVACAKRLGDTEAIELAAQADILFGCVDSYDGRHLADRLATCAIQPLFDVGVLIPVRHPPRGAIISNICGRVDYVQPLGSTLSDRGVYTPALLAAEYLREVDPEAHAGQVGEGYMPGTQEQAPSVITVNMIAASFAVQEFVARAYPYRSEPSQQYARIEFDLVDGELTVLSEDTFVAVRSSDYATGLGSPLLGLPALEDLRCTS</sequence>
<dbReference type="SUPFAM" id="SSF69572">
    <property type="entry name" value="Activating enzymes of the ubiquitin-like proteins"/>
    <property type="match status" value="1"/>
</dbReference>
<dbReference type="GO" id="GO:0061504">
    <property type="term" value="P:cyclic threonylcarbamoyladenosine biosynthetic process"/>
    <property type="evidence" value="ECO:0007669"/>
    <property type="project" value="TreeGrafter"/>
</dbReference>
<dbReference type="EMBL" id="FUXP01000008">
    <property type="protein sequence ID" value="SKA14877.1"/>
    <property type="molecule type" value="Genomic_DNA"/>
</dbReference>
<dbReference type="Proteomes" id="UP000190061">
    <property type="component" value="Unassembled WGS sequence"/>
</dbReference>
<organism evidence="8 9">
    <name type="scientific">Lysobacter spongiicola DSM 21749</name>
    <dbReference type="NCBI Taxonomy" id="1122188"/>
    <lineage>
        <taxon>Bacteria</taxon>
        <taxon>Pseudomonadati</taxon>
        <taxon>Pseudomonadota</taxon>
        <taxon>Gammaproteobacteria</taxon>
        <taxon>Lysobacterales</taxon>
        <taxon>Lysobacteraceae</taxon>
        <taxon>Novilysobacter</taxon>
    </lineage>
</organism>
<dbReference type="InterPro" id="IPR028090">
    <property type="entry name" value="JAB_dom_prok"/>
</dbReference>
<dbReference type="InterPro" id="IPR000594">
    <property type="entry name" value="ThiF_NAD_FAD-bd"/>
</dbReference>
<dbReference type="GO" id="GO:0006508">
    <property type="term" value="P:proteolysis"/>
    <property type="evidence" value="ECO:0007669"/>
    <property type="project" value="UniProtKB-KW"/>
</dbReference>
<name>A0A1T4RG65_9GAMM</name>
<proteinExistence type="predicted"/>
<evidence type="ECO:0000256" key="3">
    <source>
        <dbReference type="ARBA" id="ARBA00022801"/>
    </source>
</evidence>
<dbReference type="GO" id="GO:0061503">
    <property type="term" value="F:tRNA threonylcarbamoyladenosine dehydratase"/>
    <property type="evidence" value="ECO:0007669"/>
    <property type="project" value="TreeGrafter"/>
</dbReference>
<dbReference type="GO" id="GO:0046872">
    <property type="term" value="F:metal ion binding"/>
    <property type="evidence" value="ECO:0007669"/>
    <property type="project" value="UniProtKB-KW"/>
</dbReference>
<evidence type="ECO:0000256" key="4">
    <source>
        <dbReference type="ARBA" id="ARBA00022833"/>
    </source>
</evidence>
<dbReference type="AlphaFoldDB" id="A0A1T4RG65"/>
<keyword evidence="1" id="KW-0645">Protease</keyword>
<dbReference type="PANTHER" id="PTHR43267">
    <property type="entry name" value="TRNA THREONYLCARBAMOYLADENOSINE DEHYDRATASE"/>
    <property type="match status" value="1"/>
</dbReference>
<keyword evidence="4" id="KW-0862">Zinc</keyword>
<dbReference type="STRING" id="1122188.SAMN02745674_02169"/>
<evidence type="ECO:0000313" key="8">
    <source>
        <dbReference type="EMBL" id="SKA14877.1"/>
    </source>
</evidence>
<keyword evidence="9" id="KW-1185">Reference proteome</keyword>
<evidence type="ECO:0000256" key="1">
    <source>
        <dbReference type="ARBA" id="ARBA00022670"/>
    </source>
</evidence>
<dbReference type="GO" id="GO:0008641">
    <property type="term" value="F:ubiquitin-like modifier activating enzyme activity"/>
    <property type="evidence" value="ECO:0007669"/>
    <property type="project" value="InterPro"/>
</dbReference>
<evidence type="ECO:0000259" key="7">
    <source>
        <dbReference type="Pfam" id="PF14464"/>
    </source>
</evidence>
<feature type="domain" description="JAB" evidence="7">
    <location>
        <begin position="17"/>
        <end position="113"/>
    </location>
</feature>
<dbReference type="Pfam" id="PF14464">
    <property type="entry name" value="Prok-JAB"/>
    <property type="match status" value="1"/>
</dbReference>
<dbReference type="Pfam" id="PF00899">
    <property type="entry name" value="ThiF"/>
    <property type="match status" value="1"/>
</dbReference>
<keyword evidence="2" id="KW-0479">Metal-binding</keyword>
<protein>
    <submittedName>
        <fullName evidence="8">JAB domain-containing protein</fullName>
    </submittedName>
</protein>
<dbReference type="InterPro" id="IPR045886">
    <property type="entry name" value="ThiF/MoeB/HesA"/>
</dbReference>
<dbReference type="Gene3D" id="3.40.50.720">
    <property type="entry name" value="NAD(P)-binding Rossmann-like Domain"/>
    <property type="match status" value="1"/>
</dbReference>
<gene>
    <name evidence="8" type="ORF">SAMN02745674_02169</name>
</gene>
<accession>A0A1T4RG65</accession>
<evidence type="ECO:0000313" key="9">
    <source>
        <dbReference type="Proteomes" id="UP000190061"/>
    </source>
</evidence>
<evidence type="ECO:0000256" key="2">
    <source>
        <dbReference type="ARBA" id="ARBA00022723"/>
    </source>
</evidence>
<evidence type="ECO:0000256" key="5">
    <source>
        <dbReference type="ARBA" id="ARBA00023049"/>
    </source>
</evidence>
<keyword evidence="5" id="KW-0482">Metalloprotease</keyword>
<feature type="domain" description="THIF-type NAD/FAD binding fold" evidence="6">
    <location>
        <begin position="180"/>
        <end position="316"/>
    </location>
</feature>
<dbReference type="GO" id="GO:0008237">
    <property type="term" value="F:metallopeptidase activity"/>
    <property type="evidence" value="ECO:0007669"/>
    <property type="project" value="UniProtKB-KW"/>
</dbReference>
<dbReference type="RefSeq" id="WP_078758722.1">
    <property type="nucleotide sequence ID" value="NZ_FUXP01000008.1"/>
</dbReference>
<dbReference type="OrthoDB" id="6377837at2"/>
<keyword evidence="3" id="KW-0378">Hydrolase</keyword>
<evidence type="ECO:0000259" key="6">
    <source>
        <dbReference type="Pfam" id="PF00899"/>
    </source>
</evidence>
<dbReference type="PANTHER" id="PTHR43267:SF1">
    <property type="entry name" value="TRNA THREONYLCARBAMOYLADENOSINE DEHYDRATASE"/>
    <property type="match status" value="1"/>
</dbReference>
<dbReference type="InterPro" id="IPR035985">
    <property type="entry name" value="Ubiquitin-activating_enz"/>
</dbReference>